<reference evidence="8 9" key="1">
    <citation type="submission" date="2024-09" db="EMBL/GenBank/DDBJ databases">
        <authorList>
            <person name="Sun Q."/>
            <person name="Mori K."/>
        </authorList>
    </citation>
    <scope>NUCLEOTIDE SEQUENCE [LARGE SCALE GENOMIC DNA]</scope>
    <source>
        <strain evidence="8 9">NCAIM B.02415</strain>
    </source>
</reference>
<organism evidence="8 9">
    <name type="scientific">Mucilaginibacter angelicae</name>
    <dbReference type="NCBI Taxonomy" id="869718"/>
    <lineage>
        <taxon>Bacteria</taxon>
        <taxon>Pseudomonadati</taxon>
        <taxon>Bacteroidota</taxon>
        <taxon>Sphingobacteriia</taxon>
        <taxon>Sphingobacteriales</taxon>
        <taxon>Sphingobacteriaceae</taxon>
        <taxon>Mucilaginibacter</taxon>
    </lineage>
</organism>
<evidence type="ECO:0000256" key="5">
    <source>
        <dbReference type="SAM" id="Phobius"/>
    </source>
</evidence>
<evidence type="ECO:0000313" key="8">
    <source>
        <dbReference type="EMBL" id="MFC0513126.1"/>
    </source>
</evidence>
<proteinExistence type="predicted"/>
<evidence type="ECO:0000256" key="3">
    <source>
        <dbReference type="ARBA" id="ARBA00022989"/>
    </source>
</evidence>
<evidence type="ECO:0000256" key="2">
    <source>
        <dbReference type="ARBA" id="ARBA00022692"/>
    </source>
</evidence>
<name>A0ABV6L0G2_9SPHI</name>
<keyword evidence="9" id="KW-1185">Reference proteome</keyword>
<protein>
    <submittedName>
        <fullName evidence="8">Cysteine peptidase family C39 domain-containing protein</fullName>
    </submittedName>
</protein>
<comment type="caution">
    <text evidence="8">The sequence shown here is derived from an EMBL/GenBank/DDBJ whole genome shotgun (WGS) entry which is preliminary data.</text>
</comment>
<feature type="transmembrane region" description="Helical" evidence="5">
    <location>
        <begin position="392"/>
        <end position="412"/>
    </location>
</feature>
<gene>
    <name evidence="8" type="ORF">ACFFGT_02905</name>
</gene>
<dbReference type="Gene3D" id="3.90.70.10">
    <property type="entry name" value="Cysteine proteinases"/>
    <property type="match status" value="1"/>
</dbReference>
<accession>A0ABV6L0G2</accession>
<feature type="domain" description="Peptidase C39" evidence="7">
    <location>
        <begin position="14"/>
        <end position="141"/>
    </location>
</feature>
<evidence type="ECO:0000256" key="1">
    <source>
        <dbReference type="ARBA" id="ARBA00004651"/>
    </source>
</evidence>
<dbReference type="PROSITE" id="PS50929">
    <property type="entry name" value="ABC_TM1F"/>
    <property type="match status" value="1"/>
</dbReference>
<sequence length="459" mass="51359">MKNIYTIYNTFVGQAGQNDCGIACLSMLLNYGGRYDDADKLISDYSASEDGFSLLELRNLAGNLQLPSRCVTMDLSSIRGVKTPCILHTINHKGEGHFVVCFGAEKKSANYRYLIGDPATQVHFIPEMELLKTWPGSAALYFDPIKLSLYGITGHPWFGLLRIKAFRKALLISVPFLNICSTILGIALSWLLQRGMNDSLADKKNSLVIAVVLLLLFMMLFKSLLSYVRQHILITLNGAVREYFTGGFIRKILSAEFMPGINEHIIKKGFADIQKIQNALSAFIMVMMSEGCIISLIAAALWYFDPAVGFINTAYLILVTFLAIRTSPELSYQHAALNEMSVSGENALLSAAFNLPDIQRQADTLQSHLQNQTRYLKRAKALAIAVSRLNLWYEWLGTVNVIAVFIFCLYHIRHLAISYNTLMAEVILSYFITALMPKVCNVFSVISEGSRLARRYLNI</sequence>
<evidence type="ECO:0000256" key="4">
    <source>
        <dbReference type="ARBA" id="ARBA00023136"/>
    </source>
</evidence>
<feature type="transmembrane region" description="Helical" evidence="5">
    <location>
        <begin position="307"/>
        <end position="324"/>
    </location>
</feature>
<dbReference type="InterPro" id="IPR005074">
    <property type="entry name" value="Peptidase_C39"/>
</dbReference>
<dbReference type="PROSITE" id="PS50990">
    <property type="entry name" value="PEPTIDASE_C39"/>
    <property type="match status" value="1"/>
</dbReference>
<keyword evidence="3 5" id="KW-1133">Transmembrane helix</keyword>
<dbReference type="Gene3D" id="1.20.1560.10">
    <property type="entry name" value="ABC transporter type 1, transmembrane domain"/>
    <property type="match status" value="1"/>
</dbReference>
<evidence type="ECO:0000259" key="7">
    <source>
        <dbReference type="PROSITE" id="PS50990"/>
    </source>
</evidence>
<dbReference type="Proteomes" id="UP001589828">
    <property type="component" value="Unassembled WGS sequence"/>
</dbReference>
<evidence type="ECO:0000259" key="6">
    <source>
        <dbReference type="PROSITE" id="PS50929"/>
    </source>
</evidence>
<dbReference type="InterPro" id="IPR011527">
    <property type="entry name" value="ABC1_TM_dom"/>
</dbReference>
<dbReference type="EMBL" id="JBHLTS010000004">
    <property type="protein sequence ID" value="MFC0513126.1"/>
    <property type="molecule type" value="Genomic_DNA"/>
</dbReference>
<feature type="transmembrane region" description="Helical" evidence="5">
    <location>
        <begin position="169"/>
        <end position="192"/>
    </location>
</feature>
<feature type="transmembrane region" description="Helical" evidence="5">
    <location>
        <begin position="207"/>
        <end position="225"/>
    </location>
</feature>
<dbReference type="Pfam" id="PF03412">
    <property type="entry name" value="Peptidase_C39"/>
    <property type="match status" value="1"/>
</dbReference>
<dbReference type="RefSeq" id="WP_377020999.1">
    <property type="nucleotide sequence ID" value="NZ_JBHLTS010000004.1"/>
</dbReference>
<dbReference type="InterPro" id="IPR036640">
    <property type="entry name" value="ABC1_TM_sf"/>
</dbReference>
<feature type="transmembrane region" description="Helical" evidence="5">
    <location>
        <begin position="279"/>
        <end position="301"/>
    </location>
</feature>
<keyword evidence="2 5" id="KW-0812">Transmembrane</keyword>
<evidence type="ECO:0000313" key="9">
    <source>
        <dbReference type="Proteomes" id="UP001589828"/>
    </source>
</evidence>
<comment type="subcellular location">
    <subcellularLocation>
        <location evidence="1">Cell membrane</location>
        <topology evidence="1">Multi-pass membrane protein</topology>
    </subcellularLocation>
</comment>
<feature type="transmembrane region" description="Helical" evidence="5">
    <location>
        <begin position="427"/>
        <end position="446"/>
    </location>
</feature>
<feature type="domain" description="ABC transmembrane type-1" evidence="6">
    <location>
        <begin position="176"/>
        <end position="448"/>
    </location>
</feature>
<dbReference type="SUPFAM" id="SSF90123">
    <property type="entry name" value="ABC transporter transmembrane region"/>
    <property type="match status" value="1"/>
</dbReference>
<keyword evidence="4 5" id="KW-0472">Membrane</keyword>